<sequence length="2829" mass="305521">MNGLMRFLALLMILGGIPMSYASSNANTLMLPEIKALALDELVLDRKDEPVTVLETPVITNADGKVAQGLTKVKVSLASDAESSLIVQGKALKPGQSMTIVQDLTATGGVLKIPFYPEVSNVAGTSHYSLDVPNITAEICPDSYILDSTTNTCQKVNTASLLYTCPNSSWTKTSDLSKCVKLTEIAKSSCPEGFDSNGDGTCTKTEYENTVAKCSTGFTYSTSNDRCEKTIVVVADKTCSDPSYTYVSATNDCRKTVTKTVDYDCLAGFTYNSSLKVCERTLSTEADPLCETGYSYSTANSRCEKTVSQVASRTCPSGFTYSIVNDQCEKPLTEAADPVCASGYTYSSANSRCEKTLTQTASKVCASGYSFSTTNNRCEKTTTKSADPVCASGYTYSSANSRCEKTLTETASKICSSGYSYSATNDRCEKTTTKSAEPVCASGYTYSSANSRCEKTLTQTASKICASGYTYSATNNRCEKTLTQSAAPVCASGYTYSYSNLRCEKTLTQTASKVCSSGYTYSATNNRCEKTTTKSADPVCASGYSYSSANNRCEKMVMQTASKVCASGYTYSATNNRCEKTTTKSADPVCASGYSYSSANSRCEKTLTQTASKVCASGYTYSATNNRCEKTSTLAADPVCASGYSYSSANSRCEKTLTQTASKVCASGYTYSSTNNRCEKTSTKSADPVCASGYTYSSANSRCEKTLIQTASKICASGYSYSSVNTRCEKTTTKSADPVCASGYTYSSANSRCEKTVTQTASKVCASGYAYSSTNNRCEKTVTTTPNCASGYTFNSSSYTCEKTVTTTAGCVSGALQDSGQCLASGNLCVVFKDYMNDMMGFNKYASSSYKAPSTCKLIESSGAYIETGLNTSMYCDSFNSSTGMCSNYAESSCPSGYQSVSSTLCAKTTTVTPTCASGSTLINGMCTQLLTANFSYNCPANYTLSGSSCSRLVTAANTWECSGSGYSLSGSTCSKLETADFSYNCPSNYTLSGSSCSRLVTAANTWECSGSGYSLSGSTCSKLETDAFSYNCPANYSLNGDSCSRLLTAANTWKCSVSGYSLSGSTCSKLETASFSYNCPSNYTLSGSSCSRLLTDTNTWKCSGSGYSLNGSLCSKFETADFSYNCDANYSLNGDSCSRLLTANNTWKCNDARYTLSGSTCSLLEVQPFSYNCPINYALSGDSCSQLLTVNNTWKCNDSGYSLSGDSCSKLVTTNFSYNCPENYSLSGSSCSRLLTATNTWKCSDSGYSLSGNSCSLLETQPFSYNCQENYSLSGSSCSRLLTANNSWKCSDSGYLLSGNSCSLLETQPFNYNCPSDYSLENSTCSKLVSQANTWSCDSNWSLSGSTCHFTDTLAYSFTCPINYVNHNDGNCTQLQNKENAWTCPSNYVNHSDGSCTLDQTAPYTLSCSDSTYSPDSTTEVCNKTLTNAHIYKCGDPAYTLSGSSCSLLVTDQEEWICDDASFDKISETQCLKQTDTNLVGSCPVGYVKSSDGKYCEFKDVVAYTESCSASFALNGGECVKDVYFTPVCSTSFVDSSCTCNDGMTLNTTTLQCEGNEKTPVLKSCPDGYSDQNGQCEYHKTVDVVYDYCPLGMTAQDGKCILIEDVSTTETCNTPYSLQNGTCQYIDSLPAGYVTGMDSTSFEGDIKTEISSITLGNKTFDAIVSEMSEIAVDNVTGCRLVESEALAKGAINKGDVPCFVKWTSLPEGIAGTNDKVSGIFQQPGIQSLEYSLVGFNGNKITEFEISTGTIDLTVTEPPKPVIEDITTRLMGQVFSGFEMYNYSEDSQLSFTTVLVEPRTYIQKVTIDGVGTCNVPEGESSCTIYSGVGYTKDLDQLQFDSDYKIIANSKIGGWNESVLLTKDWVIHHDFRGPNIAFTNFNPTLENEPVVNTDLGFTVAIAGGEGAVGITNFRPELASTDTWWKPSRVQLVFTAKEGTKSESTITVDGNEISFDIPNNNADSKTLTNSSVLNGNLASAYPFVMTSLTPGEYTVQVIAKDTYNNETIETYDDVVVARPLPQIKVLHKGRSIENLSSAQTVNMLDDLTIVAHNGVLGESTIKSIKIDGREAFTTNSENYFKKLTGENFGLEANTSYVMDVEVEDKDGRVSSLSLPFNYLQMTFAVNHNPVTVIQKVEDVALTVNRTRGIQCDLYGTKAAAALASNDNKYACYIEWSELPDGLTPTVTTYQSKISGAVSELGLNRLSYHAYIVNKTGRVAKVGSETLEFEAIAPQPLELELDDKLKLSDGVYSLSINDTLLGRYNGKSSRANVAVSLSNENGDEKFYKHNQLPFGETQTFSGYAEKLGDSVLWDKVGYTLEGHYSLAPEINIVKQFDLIVTPHPYMQVLMELDSPKYASTETISASIQLGLRNNATGLFEYDASTMGTGWDVYLAFKNGTDYEPITETKSIGATGEGVIELDANIIFERNQAVYAVARAQSPYPDIEVQRVSIPRSITVVKGTAVEGEVVSRVVQSRIPANFDVRFDTASYDDFRVMGNIDWQMQRADGAWISDDELADRQYISIKSTSPETIKIRAVVTNKETGVVTNSDEVTLISYDIPKITIAGSSQAISGQEVELIALDNSDTPQGDAIVEWSIDNGETWLQADSTFKLTVADSLLKVKARMKYANTSSEVESGQWSEAIKYISVTKPKPLTVNVAKPSFVEVGTQIELKLQVVNPFISTGVESQSEWELPDGTVISNESTITYLVKEADLDGSQRLNLKVKAWLKGYKDVTLGESNIIMNTFSYTFPTDDKLSLSINNNVKFVPSTGFATLNMPYISAPGVSFEYEWSFDENAIEKTGGYGKSMSFKVIQAGVHKVTLTLSDNRDCN</sequence>
<evidence type="ECO:0000313" key="2">
    <source>
        <dbReference type="EMBL" id="MCL1107672.1"/>
    </source>
</evidence>
<dbReference type="Proteomes" id="UP001139408">
    <property type="component" value="Unassembled WGS sequence"/>
</dbReference>
<dbReference type="Pfam" id="PF13750">
    <property type="entry name" value="Big_3_3"/>
    <property type="match status" value="1"/>
</dbReference>
<proteinExistence type="predicted"/>
<evidence type="ECO:0000259" key="1">
    <source>
        <dbReference type="Pfam" id="PF13750"/>
    </source>
</evidence>
<comment type="caution">
    <text evidence="2">The sequence shown here is derived from an EMBL/GenBank/DDBJ whole genome shotgun (WGS) entry which is preliminary data.</text>
</comment>
<dbReference type="EMBL" id="JAKILJ010000077">
    <property type="protein sequence ID" value="MCL1107672.1"/>
    <property type="molecule type" value="Genomic_DNA"/>
</dbReference>
<dbReference type="RefSeq" id="WP_188927108.1">
    <property type="nucleotide sequence ID" value="NZ_BMQI01000079.1"/>
</dbReference>
<dbReference type="InterPro" id="IPR018247">
    <property type="entry name" value="EF_Hand_1_Ca_BS"/>
</dbReference>
<dbReference type="InterPro" id="IPR022038">
    <property type="entry name" value="Ig-like_bact"/>
</dbReference>
<name>A0A9X1ZC73_9GAMM</name>
<dbReference type="PROSITE" id="PS00018">
    <property type="entry name" value="EF_HAND_1"/>
    <property type="match status" value="1"/>
</dbReference>
<accession>A0A9X1ZC73</accession>
<protein>
    <submittedName>
        <fullName evidence="2">Ig-like domain-containing protein</fullName>
    </submittedName>
</protein>
<gene>
    <name evidence="2" type="ORF">L2749_20940</name>
</gene>
<reference evidence="2" key="1">
    <citation type="submission" date="2022-01" db="EMBL/GenBank/DDBJ databases">
        <title>Whole genome-based taxonomy of the Shewanellaceae.</title>
        <authorList>
            <person name="Martin-Rodriguez A.J."/>
        </authorList>
    </citation>
    <scope>NUCLEOTIDE SEQUENCE</scope>
    <source>
        <strain evidence="2">DSM 23803</strain>
    </source>
</reference>
<keyword evidence="3" id="KW-1185">Reference proteome</keyword>
<organism evidence="2 3">
    <name type="scientific">Shewanella algicola</name>
    <dbReference type="NCBI Taxonomy" id="640633"/>
    <lineage>
        <taxon>Bacteria</taxon>
        <taxon>Pseudomonadati</taxon>
        <taxon>Pseudomonadota</taxon>
        <taxon>Gammaproteobacteria</taxon>
        <taxon>Alteromonadales</taxon>
        <taxon>Shewanellaceae</taxon>
        <taxon>Shewanella</taxon>
    </lineage>
</organism>
<evidence type="ECO:0000313" key="3">
    <source>
        <dbReference type="Proteomes" id="UP001139408"/>
    </source>
</evidence>
<feature type="domain" description="Ig-like" evidence="1">
    <location>
        <begin position="1979"/>
        <end position="2117"/>
    </location>
</feature>